<evidence type="ECO:0000256" key="1">
    <source>
        <dbReference type="SAM" id="SignalP"/>
    </source>
</evidence>
<dbReference type="Proteomes" id="UP001228113">
    <property type="component" value="Chromosome"/>
</dbReference>
<evidence type="ECO:0000313" key="2">
    <source>
        <dbReference type="EMBL" id="BDU78631.1"/>
    </source>
</evidence>
<feature type="signal peptide" evidence="1">
    <location>
        <begin position="1"/>
        <end position="20"/>
    </location>
</feature>
<accession>A0AA48H775</accession>
<keyword evidence="3" id="KW-1185">Reference proteome</keyword>
<proteinExistence type="predicted"/>
<feature type="chain" id="PRO_5041294015" description="Outer membrane protein beta-barrel domain-containing protein" evidence="1">
    <location>
        <begin position="21"/>
        <end position="216"/>
    </location>
</feature>
<sequence length="216" mass="23534">MRMRPTLALAALALPLSAQAWDVRLEVPMPQGQNLPDTLIQGTSQLISQKRLDTGRGFILTASHRIIRVGPVLKFEWGAEFASWQADGVVANGAVTADSRLKQVGLGLGVNAQFWVPFTGLAGEIGAIERFQSYKLDVGGARQDKDIARPWLRVALRYSLPLPVVNPYLTASYQQPITKDRPVKVSSVSDLGSLLSAQGSGQEFERMWTFGVGIAF</sequence>
<dbReference type="KEGG" id="msea:METESE_35890"/>
<keyword evidence="1" id="KW-0732">Signal</keyword>
<evidence type="ECO:0008006" key="4">
    <source>
        <dbReference type="Google" id="ProtNLM"/>
    </source>
</evidence>
<evidence type="ECO:0000313" key="3">
    <source>
        <dbReference type="Proteomes" id="UP001228113"/>
    </source>
</evidence>
<dbReference type="RefSeq" id="WP_243346849.1">
    <property type="nucleotide sequence ID" value="NZ_AP027081.1"/>
</dbReference>
<dbReference type="AlphaFoldDB" id="A0AA48H775"/>
<organism evidence="2 3">
    <name type="scientific">Mesoterricola sediminis</name>
    <dbReference type="NCBI Taxonomy" id="2927980"/>
    <lineage>
        <taxon>Bacteria</taxon>
        <taxon>Pseudomonadati</taxon>
        <taxon>Acidobacteriota</taxon>
        <taxon>Holophagae</taxon>
        <taxon>Holophagales</taxon>
        <taxon>Holophagaceae</taxon>
        <taxon>Mesoterricola</taxon>
    </lineage>
</organism>
<dbReference type="EMBL" id="AP027081">
    <property type="protein sequence ID" value="BDU78631.1"/>
    <property type="molecule type" value="Genomic_DNA"/>
</dbReference>
<reference evidence="2" key="1">
    <citation type="journal article" date="2023" name="Int. J. Syst. Evol. Microbiol.">
        <title>Mesoterricola silvestris gen. nov., sp. nov., Mesoterricola sediminis sp. nov., Geothrix oryzae sp. nov., Geothrix edaphica sp. nov., Geothrix rubra sp. nov., and Geothrix limicola sp. nov., six novel members of Acidobacteriota isolated from soils.</title>
        <authorList>
            <person name="Itoh H."/>
            <person name="Sugisawa Y."/>
            <person name="Mise K."/>
            <person name="Xu Z."/>
            <person name="Kuniyasu M."/>
            <person name="Ushijima N."/>
            <person name="Kawano K."/>
            <person name="Kobayashi E."/>
            <person name="Shiratori Y."/>
            <person name="Masuda Y."/>
            <person name="Senoo K."/>
        </authorList>
    </citation>
    <scope>NUCLEOTIDE SEQUENCE</scope>
    <source>
        <strain evidence="2">W786</strain>
    </source>
</reference>
<gene>
    <name evidence="2" type="ORF">METESE_35890</name>
</gene>
<protein>
    <recommendedName>
        <fullName evidence="4">Outer membrane protein beta-barrel domain-containing protein</fullName>
    </recommendedName>
</protein>
<name>A0AA48H775_9BACT</name>